<feature type="transmembrane region" description="Helical" evidence="1">
    <location>
        <begin position="35"/>
        <end position="55"/>
    </location>
</feature>
<dbReference type="RefSeq" id="WP_132511513.1">
    <property type="nucleotide sequence ID" value="NZ_SMKP01000067.1"/>
</dbReference>
<name>A0A4R4WQ45_9ACTN</name>
<evidence type="ECO:0000313" key="3">
    <source>
        <dbReference type="Proteomes" id="UP000294543"/>
    </source>
</evidence>
<keyword evidence="3" id="KW-1185">Reference proteome</keyword>
<protein>
    <submittedName>
        <fullName evidence="2">Uncharacterized protein</fullName>
    </submittedName>
</protein>
<evidence type="ECO:0000313" key="2">
    <source>
        <dbReference type="EMBL" id="TDD18705.1"/>
    </source>
</evidence>
<feature type="transmembrane region" description="Helical" evidence="1">
    <location>
        <begin position="100"/>
        <end position="117"/>
    </location>
</feature>
<organism evidence="2 3">
    <name type="scientific">Nonomuraea diastatica</name>
    <dbReference type="NCBI Taxonomy" id="1848329"/>
    <lineage>
        <taxon>Bacteria</taxon>
        <taxon>Bacillati</taxon>
        <taxon>Actinomycetota</taxon>
        <taxon>Actinomycetes</taxon>
        <taxon>Streptosporangiales</taxon>
        <taxon>Streptosporangiaceae</taxon>
        <taxon>Nonomuraea</taxon>
    </lineage>
</organism>
<comment type="caution">
    <text evidence="2">The sequence shown here is derived from an EMBL/GenBank/DDBJ whole genome shotgun (WGS) entry which is preliminary data.</text>
</comment>
<sequence length="189" mass="19654">MHVGRPSLRALRATVFAVACVLVSAAVHVLAGGAAVRPGALVLALVLTWAGAYAIGARQRGVGVLLGACFAAEYGMHRLFTVGAEAAPDPLTHAHGDSGVGMFLVHVAVALLSSWWLERGETALAAIAHLAATSLSMLWAGLLLLLAVSPVTPNLPGRLRAGHAPDRLRRLLLASSLRRRGPPLFVSVF</sequence>
<proteinExistence type="predicted"/>
<dbReference type="OrthoDB" id="5191668at2"/>
<dbReference type="EMBL" id="SMKP01000067">
    <property type="protein sequence ID" value="TDD18705.1"/>
    <property type="molecule type" value="Genomic_DNA"/>
</dbReference>
<dbReference type="Proteomes" id="UP000294543">
    <property type="component" value="Unassembled WGS sequence"/>
</dbReference>
<feature type="transmembrane region" description="Helical" evidence="1">
    <location>
        <begin position="62"/>
        <end position="80"/>
    </location>
</feature>
<accession>A0A4R4WQ45</accession>
<keyword evidence="1" id="KW-0812">Transmembrane</keyword>
<gene>
    <name evidence="2" type="ORF">E1294_23400</name>
</gene>
<feature type="transmembrane region" description="Helical" evidence="1">
    <location>
        <begin position="124"/>
        <end position="148"/>
    </location>
</feature>
<reference evidence="2 3" key="1">
    <citation type="submission" date="2019-03" db="EMBL/GenBank/DDBJ databases">
        <title>Draft genome sequences of novel Actinobacteria.</title>
        <authorList>
            <person name="Sahin N."/>
            <person name="Ay H."/>
            <person name="Saygin H."/>
        </authorList>
    </citation>
    <scope>NUCLEOTIDE SEQUENCE [LARGE SCALE GENOMIC DNA]</scope>
    <source>
        <strain evidence="2 3">KC712</strain>
    </source>
</reference>
<evidence type="ECO:0000256" key="1">
    <source>
        <dbReference type="SAM" id="Phobius"/>
    </source>
</evidence>
<keyword evidence="1" id="KW-0472">Membrane</keyword>
<dbReference type="AlphaFoldDB" id="A0A4R4WQ45"/>
<keyword evidence="1" id="KW-1133">Transmembrane helix</keyword>